<evidence type="ECO:0000256" key="4">
    <source>
        <dbReference type="ARBA" id="ARBA00022475"/>
    </source>
</evidence>
<organism evidence="18 19">
    <name type="scientific">Hemibagrus wyckioides</name>
    <dbReference type="NCBI Taxonomy" id="337641"/>
    <lineage>
        <taxon>Eukaryota</taxon>
        <taxon>Metazoa</taxon>
        <taxon>Chordata</taxon>
        <taxon>Craniata</taxon>
        <taxon>Vertebrata</taxon>
        <taxon>Euteleostomi</taxon>
        <taxon>Actinopterygii</taxon>
        <taxon>Neopterygii</taxon>
        <taxon>Teleostei</taxon>
        <taxon>Ostariophysi</taxon>
        <taxon>Siluriformes</taxon>
        <taxon>Bagridae</taxon>
        <taxon>Hemibagrus</taxon>
    </lineage>
</organism>
<dbReference type="FunFam" id="3.10.580.10:FF:000001">
    <property type="entry name" value="Putative metal transporter CNNM3 isoform 2"/>
    <property type="match status" value="1"/>
</dbReference>
<keyword evidence="15" id="KW-0732">Signal</keyword>
<keyword evidence="9 11" id="KW-0129">CBS domain</keyword>
<protein>
    <recommendedName>
        <fullName evidence="13">Metal transporter</fullName>
    </recommendedName>
</protein>
<dbReference type="PANTHER" id="PTHR12064:SF22">
    <property type="entry name" value="METAL TRANSPORTER CNNM2"/>
    <property type="match status" value="1"/>
</dbReference>
<evidence type="ECO:0000256" key="6">
    <source>
        <dbReference type="ARBA" id="ARBA00022737"/>
    </source>
</evidence>
<dbReference type="InterPro" id="IPR046342">
    <property type="entry name" value="CBS_dom_sf"/>
</dbReference>
<feature type="transmembrane region" description="Helical" evidence="13">
    <location>
        <begin position="319"/>
        <end position="339"/>
    </location>
</feature>
<evidence type="ECO:0000313" key="18">
    <source>
        <dbReference type="EMBL" id="KAG7315931.1"/>
    </source>
</evidence>
<dbReference type="Gene3D" id="3.10.580.10">
    <property type="entry name" value="CBS-domain"/>
    <property type="match status" value="1"/>
</dbReference>
<keyword evidence="19" id="KW-1185">Reference proteome</keyword>
<evidence type="ECO:0000256" key="9">
    <source>
        <dbReference type="ARBA" id="ARBA00023122"/>
    </source>
</evidence>
<name>A0A9D3N4K6_9TELE</name>
<dbReference type="GO" id="GO:0010960">
    <property type="term" value="P:magnesium ion homeostasis"/>
    <property type="evidence" value="ECO:0007669"/>
    <property type="project" value="InterPro"/>
</dbReference>
<feature type="transmembrane region" description="Helical" evidence="13">
    <location>
        <begin position="203"/>
        <end position="227"/>
    </location>
</feature>
<dbReference type="Pfam" id="PF01595">
    <property type="entry name" value="CNNM"/>
    <property type="match status" value="1"/>
</dbReference>
<feature type="transmembrane region" description="Helical" evidence="13">
    <location>
        <begin position="288"/>
        <end position="307"/>
    </location>
</feature>
<dbReference type="Pfam" id="PF25511">
    <property type="entry name" value="Ig_CNNM4_N"/>
    <property type="match status" value="1"/>
</dbReference>
<reference evidence="18 19" key="1">
    <citation type="submission" date="2021-06" db="EMBL/GenBank/DDBJ databases">
        <title>Chromosome-level genome assembly of the red-tail catfish (Hemibagrus wyckioides).</title>
        <authorList>
            <person name="Shao F."/>
        </authorList>
    </citation>
    <scope>NUCLEOTIDE SEQUENCE [LARGE SCALE GENOMIC DNA]</scope>
    <source>
        <strain evidence="18">EC202008001</strain>
        <tissue evidence="18">Blood</tissue>
    </source>
</reference>
<keyword evidence="5 12" id="KW-0812">Transmembrane</keyword>
<evidence type="ECO:0000259" key="16">
    <source>
        <dbReference type="PROSITE" id="PS51371"/>
    </source>
</evidence>
<comment type="function">
    <text evidence="13">Metal transporter.</text>
</comment>
<evidence type="ECO:0000256" key="1">
    <source>
        <dbReference type="ARBA" id="ARBA00004651"/>
    </source>
</evidence>
<dbReference type="PANTHER" id="PTHR12064">
    <property type="entry name" value="METAL TRANSPORTER CNNM"/>
    <property type="match status" value="1"/>
</dbReference>
<evidence type="ECO:0000256" key="11">
    <source>
        <dbReference type="PROSITE-ProRule" id="PRU00703"/>
    </source>
</evidence>
<feature type="signal peptide" evidence="15">
    <location>
        <begin position="1"/>
        <end position="34"/>
    </location>
</feature>
<keyword evidence="6" id="KW-0677">Repeat</keyword>
<accession>A0A9D3N4K6</accession>
<dbReference type="AlphaFoldDB" id="A0A9D3N4K6"/>
<dbReference type="Pfam" id="PF25562">
    <property type="entry name" value="CNBH_CNNM2_C"/>
    <property type="match status" value="1"/>
</dbReference>
<dbReference type="InterPro" id="IPR000644">
    <property type="entry name" value="CBS_dom"/>
</dbReference>
<gene>
    <name evidence="18" type="ORF">KOW79_020797</name>
</gene>
<evidence type="ECO:0000256" key="15">
    <source>
        <dbReference type="SAM" id="SignalP"/>
    </source>
</evidence>
<evidence type="ECO:0000256" key="13">
    <source>
        <dbReference type="RuleBase" id="RU369091"/>
    </source>
</evidence>
<dbReference type="GO" id="GO:0015095">
    <property type="term" value="F:magnesium ion transmembrane transporter activity"/>
    <property type="evidence" value="ECO:0007669"/>
    <property type="project" value="TreeGrafter"/>
</dbReference>
<dbReference type="EMBL" id="JAHKSW010000026">
    <property type="protein sequence ID" value="KAG7315931.1"/>
    <property type="molecule type" value="Genomic_DNA"/>
</dbReference>
<dbReference type="PROSITE" id="PS51846">
    <property type="entry name" value="CNNM"/>
    <property type="match status" value="1"/>
</dbReference>
<dbReference type="InterPro" id="IPR045095">
    <property type="entry name" value="ACDP"/>
</dbReference>
<dbReference type="GO" id="GO:0005886">
    <property type="term" value="C:plasma membrane"/>
    <property type="evidence" value="ECO:0007669"/>
    <property type="project" value="UniProtKB-SubCell"/>
</dbReference>
<dbReference type="InterPro" id="IPR002550">
    <property type="entry name" value="CNNM"/>
</dbReference>
<proteinExistence type="inferred from homology"/>
<keyword evidence="3" id="KW-0813">Transport</keyword>
<dbReference type="InterPro" id="IPR044751">
    <property type="entry name" value="Ion_transp-like_CBS"/>
</dbReference>
<keyword evidence="10 12" id="KW-0472">Membrane</keyword>
<feature type="domain" description="CBS" evidence="16">
    <location>
        <begin position="466"/>
        <end position="532"/>
    </location>
</feature>
<feature type="transmembrane region" description="Helical" evidence="13">
    <location>
        <begin position="261"/>
        <end position="282"/>
    </location>
</feature>
<feature type="chain" id="PRO_5038955005" description="Metal transporter" evidence="15">
    <location>
        <begin position="35"/>
        <end position="823"/>
    </location>
</feature>
<evidence type="ECO:0000256" key="10">
    <source>
        <dbReference type="ARBA" id="ARBA00023136"/>
    </source>
</evidence>
<evidence type="ECO:0000256" key="12">
    <source>
        <dbReference type="PROSITE-ProRule" id="PRU01193"/>
    </source>
</evidence>
<dbReference type="OrthoDB" id="5353557at2759"/>
<dbReference type="InterPro" id="IPR057492">
    <property type="entry name" value="Ig_CNNM1/2/4_N"/>
</dbReference>
<comment type="similarity">
    <text evidence="2 13">Belongs to the ACDP family.</text>
</comment>
<feature type="region of interest" description="Disordered" evidence="14">
    <location>
        <begin position="686"/>
        <end position="724"/>
    </location>
</feature>
<comment type="subcellular location">
    <subcellularLocation>
        <location evidence="1 13">Cell membrane</location>
        <topology evidence="1 13">Multi-pass membrane protein</topology>
    </subcellularLocation>
</comment>
<evidence type="ECO:0000256" key="7">
    <source>
        <dbReference type="ARBA" id="ARBA00022989"/>
    </source>
</evidence>
<dbReference type="Proteomes" id="UP000824219">
    <property type="component" value="Linkage Group LG26"/>
</dbReference>
<keyword evidence="4" id="KW-1003">Cell membrane</keyword>
<keyword evidence="8" id="KW-0406">Ion transport</keyword>
<evidence type="ECO:0000313" key="19">
    <source>
        <dbReference type="Proteomes" id="UP000824219"/>
    </source>
</evidence>
<dbReference type="PROSITE" id="PS51371">
    <property type="entry name" value="CBS"/>
    <property type="match status" value="1"/>
</dbReference>
<comment type="caution">
    <text evidence="18">The sequence shown here is derived from an EMBL/GenBank/DDBJ whole genome shotgun (WGS) entry which is preliminary data.</text>
</comment>
<evidence type="ECO:0000256" key="8">
    <source>
        <dbReference type="ARBA" id="ARBA00023065"/>
    </source>
</evidence>
<evidence type="ECO:0000256" key="5">
    <source>
        <dbReference type="ARBA" id="ARBA00022692"/>
    </source>
</evidence>
<evidence type="ECO:0000259" key="17">
    <source>
        <dbReference type="PROSITE" id="PS51846"/>
    </source>
</evidence>
<feature type="domain" description="CNNM transmembrane" evidence="17">
    <location>
        <begin position="199"/>
        <end position="379"/>
    </location>
</feature>
<evidence type="ECO:0000256" key="2">
    <source>
        <dbReference type="ARBA" id="ARBA00010484"/>
    </source>
</evidence>
<sequence length="823" mass="92448">MAEPSVAAKMASLVPVRAATLILLTVCLIAPTRAKEGGGEETVIIGLRLEDTDDISFMDRGYLRVSERSRVKLRVYGHNINNETWSKIAFTEHERSRAVASLDSSNGDNKSHEETSGLHPCGIRTSDILILPNIVLNRKTSGVVEIEVKPLRKTERSKAYYLCIATSTPAGTHDPWTENTWIYHEGDDTKVIVVEERKFLLPFWLQVIFISMLLCLSGMFSGLNLGLMALDPMELQIVQNCGTEREKNYARKIEPVRSQGNYLLCSLLLGNVLVNTTLTILLDDIAGNGLIAVVMSTIGIVIFGEIVPQAICSRHGLAVGANTIFLTKFFMLLTFPASYPVSKLLDYLLGQEIGTVYNREKLLEMLRVTDPYNDLVKEELNIIQGALELRTKTVEDVMTPLRDCFMLAAEAVLDFATVSEIMESGYTRIPVYEVERSNIIDMLLVKDLAFVDPDDCTPLKTVTKFYSHPLHFVFNDTKLDAMLEEFKKGKSHLAIVQRVNNEGEGDPFYEVLGIVTLEDVIEEIIKSEILDETDLYTDNKTKKKITHRERKQDFSAFKPMDNEMKVKISPQLLLATLRFLATEVETFGPNQMSEKILLRLLKHPNVIQELKFNEKNKKAPEHYLYVRNRPADCFVLILQGKVEVEAGKDGMKFESGGFSSYGMMSLTASPVSLSLSRNCVVKRSESIRVPPGTENKSPPRPYGLNHSDSLNRSDRNEAINPPLGSSNNQLNSFLQIYVPDYTVRAITDLLYVKVTRQQYQNAVMASHMEKTPQPSDSEYTKIELTLSELHDGVVDETDILLNQTQNCVAHKKANHMVHNEGTV</sequence>
<evidence type="ECO:0000256" key="14">
    <source>
        <dbReference type="SAM" id="MobiDB-lite"/>
    </source>
</evidence>
<keyword evidence="7 12" id="KW-1133">Transmembrane helix</keyword>
<dbReference type="CDD" id="cd04590">
    <property type="entry name" value="CBS_pair_CorC_HlyC_assoc"/>
    <property type="match status" value="1"/>
</dbReference>
<dbReference type="Pfam" id="PF00571">
    <property type="entry name" value="CBS"/>
    <property type="match status" value="1"/>
</dbReference>
<dbReference type="SUPFAM" id="SSF54631">
    <property type="entry name" value="CBS-domain pair"/>
    <property type="match status" value="1"/>
</dbReference>
<evidence type="ECO:0000256" key="3">
    <source>
        <dbReference type="ARBA" id="ARBA00022448"/>
    </source>
</evidence>